<gene>
    <name evidence="9" type="ORF">HMPREF9944_01525</name>
</gene>
<proteinExistence type="inferred from homology"/>
<keyword evidence="3" id="KW-0285">Flavoprotein</keyword>
<dbReference type="InterPro" id="IPR006076">
    <property type="entry name" value="FAD-dep_OxRdtase"/>
</dbReference>
<reference evidence="9 10" key="1">
    <citation type="submission" date="2011-12" db="EMBL/GenBank/DDBJ databases">
        <title>The Genome Sequence of Prevotella maculosa OT 289.</title>
        <authorList>
            <consortium name="The Broad Institute Genome Sequencing Platform"/>
            <person name="Earl A."/>
            <person name="Ward D."/>
            <person name="Feldgarden M."/>
            <person name="Gevers D."/>
            <person name="Izard J."/>
            <person name="Blanton J.M."/>
            <person name="Mathney J."/>
            <person name="Tanner A.C."/>
            <person name="Dewhirst F.E."/>
            <person name="Young S.K."/>
            <person name="Zeng Q."/>
            <person name="Gargeya S."/>
            <person name="Fitzgerald M."/>
            <person name="Haas B."/>
            <person name="Abouelleil A."/>
            <person name="Alvarado L."/>
            <person name="Arachchi H.M."/>
            <person name="Berlin A."/>
            <person name="Chapman S.B."/>
            <person name="Gearin G."/>
            <person name="Goldberg J."/>
            <person name="Griggs A."/>
            <person name="Gujja S."/>
            <person name="Hansen M."/>
            <person name="Heiman D."/>
            <person name="Howarth C."/>
            <person name="Larimer J."/>
            <person name="Lui A."/>
            <person name="MacDonald P.J.P."/>
            <person name="McCowen C."/>
            <person name="Montmayeur A."/>
            <person name="Murphy C."/>
            <person name="Neiman D."/>
            <person name="Pearson M."/>
            <person name="Priest M."/>
            <person name="Roberts A."/>
            <person name="Saif S."/>
            <person name="Shea T."/>
            <person name="Sisk P."/>
            <person name="Stolte C."/>
            <person name="Sykes S."/>
            <person name="Wortman J."/>
            <person name="Nusbaum C."/>
            <person name="Birren B."/>
        </authorList>
    </citation>
    <scope>NUCLEOTIDE SEQUENCE [LARGE SCALE GENOMIC DNA]</scope>
    <source>
        <strain evidence="9 10">OT 289</strain>
    </source>
</reference>
<feature type="domain" description="Alpha-glycerophosphate oxidase C-terminal" evidence="8">
    <location>
        <begin position="418"/>
        <end position="501"/>
    </location>
</feature>
<dbReference type="GO" id="GO:0006071">
    <property type="term" value="P:glycerol metabolic process"/>
    <property type="evidence" value="ECO:0007669"/>
    <property type="project" value="UniProtKB-KW"/>
</dbReference>
<evidence type="ECO:0000256" key="4">
    <source>
        <dbReference type="ARBA" id="ARBA00022798"/>
    </source>
</evidence>
<evidence type="ECO:0000259" key="8">
    <source>
        <dbReference type="Pfam" id="PF16901"/>
    </source>
</evidence>
<dbReference type="HOGENOM" id="CLU_015740_4_1_10"/>
<dbReference type="EMBL" id="AGEK01000028">
    <property type="protein sequence ID" value="EHO69668.1"/>
    <property type="molecule type" value="Genomic_DNA"/>
</dbReference>
<dbReference type="SUPFAM" id="SSF51905">
    <property type="entry name" value="FAD/NAD(P)-binding domain"/>
    <property type="match status" value="1"/>
</dbReference>
<accession>H1HMY1</accession>
<evidence type="ECO:0000259" key="7">
    <source>
        <dbReference type="Pfam" id="PF01266"/>
    </source>
</evidence>
<comment type="caution">
    <text evidence="9">The sequence shown here is derived from an EMBL/GenBank/DDBJ whole genome shotgun (WGS) entry which is preliminary data.</text>
</comment>
<dbReference type="OrthoDB" id="9766796at2"/>
<dbReference type="PANTHER" id="PTHR11985:SF35">
    <property type="entry name" value="ANAEROBIC GLYCEROL-3-PHOSPHATE DEHYDROGENASE SUBUNIT A"/>
    <property type="match status" value="1"/>
</dbReference>
<evidence type="ECO:0000256" key="1">
    <source>
        <dbReference type="ARBA" id="ARBA00001974"/>
    </source>
</evidence>
<dbReference type="Gene3D" id="3.30.9.10">
    <property type="entry name" value="D-Amino Acid Oxidase, subunit A, domain 2"/>
    <property type="match status" value="1"/>
</dbReference>
<feature type="domain" description="FAD dependent oxidoreductase" evidence="7">
    <location>
        <begin position="17"/>
        <end position="374"/>
    </location>
</feature>
<keyword evidence="10" id="KW-1185">Reference proteome</keyword>
<dbReference type="InterPro" id="IPR000447">
    <property type="entry name" value="G3P_DH_FAD-dep"/>
</dbReference>
<organism evidence="9 10">
    <name type="scientific">Segatella maculosa OT 289</name>
    <dbReference type="NCBI Taxonomy" id="999422"/>
    <lineage>
        <taxon>Bacteria</taxon>
        <taxon>Pseudomonadati</taxon>
        <taxon>Bacteroidota</taxon>
        <taxon>Bacteroidia</taxon>
        <taxon>Bacteroidales</taxon>
        <taxon>Prevotellaceae</taxon>
        <taxon>Segatella</taxon>
    </lineage>
</organism>
<evidence type="ECO:0000313" key="9">
    <source>
        <dbReference type="EMBL" id="EHO69668.1"/>
    </source>
</evidence>
<dbReference type="SUPFAM" id="SSF54373">
    <property type="entry name" value="FAD-linked reductases, C-terminal domain"/>
    <property type="match status" value="1"/>
</dbReference>
<dbReference type="InterPro" id="IPR036188">
    <property type="entry name" value="FAD/NAD-bd_sf"/>
</dbReference>
<evidence type="ECO:0000256" key="6">
    <source>
        <dbReference type="ARBA" id="ARBA00023002"/>
    </source>
</evidence>
<dbReference type="InterPro" id="IPR038299">
    <property type="entry name" value="DAO_C_sf"/>
</dbReference>
<evidence type="ECO:0000256" key="2">
    <source>
        <dbReference type="ARBA" id="ARBA00007330"/>
    </source>
</evidence>
<dbReference type="InterPro" id="IPR031656">
    <property type="entry name" value="DAO_C"/>
</dbReference>
<dbReference type="STRING" id="999422.HMPREF9944_01525"/>
<dbReference type="PATRIC" id="fig|999422.3.peg.1599"/>
<evidence type="ECO:0000256" key="5">
    <source>
        <dbReference type="ARBA" id="ARBA00022827"/>
    </source>
</evidence>
<evidence type="ECO:0000313" key="10">
    <source>
        <dbReference type="Proteomes" id="UP000003167"/>
    </source>
</evidence>
<comment type="similarity">
    <text evidence="2">Belongs to the FAD-dependent glycerol-3-phosphate dehydrogenase family.</text>
</comment>
<keyword evidence="4" id="KW-0319">Glycerol metabolism</keyword>
<comment type="cofactor">
    <cofactor evidence="1">
        <name>FAD</name>
        <dbReference type="ChEBI" id="CHEBI:57692"/>
    </cofactor>
</comment>
<dbReference type="PRINTS" id="PR01001">
    <property type="entry name" value="FADG3PDH"/>
</dbReference>
<dbReference type="Pfam" id="PF01266">
    <property type="entry name" value="DAO"/>
    <property type="match status" value="1"/>
</dbReference>
<keyword evidence="6" id="KW-0560">Oxidoreductase</keyword>
<evidence type="ECO:0000256" key="3">
    <source>
        <dbReference type="ARBA" id="ARBA00022630"/>
    </source>
</evidence>
<dbReference type="AlphaFoldDB" id="H1HMY1"/>
<keyword evidence="5" id="KW-0274">FAD</keyword>
<dbReference type="GO" id="GO:0046168">
    <property type="term" value="P:glycerol-3-phosphate catabolic process"/>
    <property type="evidence" value="ECO:0007669"/>
    <property type="project" value="TreeGrafter"/>
</dbReference>
<dbReference type="PANTHER" id="PTHR11985">
    <property type="entry name" value="GLYCEROL-3-PHOSPHATE DEHYDROGENASE"/>
    <property type="match status" value="1"/>
</dbReference>
<dbReference type="Proteomes" id="UP000003167">
    <property type="component" value="Unassembled WGS sequence"/>
</dbReference>
<dbReference type="GO" id="GO:0004368">
    <property type="term" value="F:glycerol-3-phosphate dehydrogenase (quinone) activity"/>
    <property type="evidence" value="ECO:0007669"/>
    <property type="project" value="InterPro"/>
</dbReference>
<evidence type="ECO:0008006" key="11">
    <source>
        <dbReference type="Google" id="ProtNLM"/>
    </source>
</evidence>
<dbReference type="PROSITE" id="PS00978">
    <property type="entry name" value="FAD_G3PDH_2"/>
    <property type="match status" value="1"/>
</dbReference>
<sequence length="527" mass="59397">MNRTEEIKKLDSTLKWDVVVVGGGATGLGVAVDAATRGFRVLLLERDDFAKGTSSRSTKLVHGGVRYLQQGDVMLVLEALRERGRMKRNAPHLVKDQAFVISNYSYWENILYFCGLTLYDFLSFGFGYGRSRFIGKKTVEHYLPTVSTKGLKGGIVYHDGQFDDARMAINLAQTAIENGATVLNYAEVTAITHDSDGKINGVDFVDKETGRTYHAASRVVINAAGIFVDSIFRMDEPEKRDMVRPSQGVHLVLDRRFLQSDYAIMVPKTSDGRVLFAVPWHEKVVIGTTDTPRDRPESEPKYLEKEVDFILQTASRYMNPAPTRADVEAVFTGQRPLAAPQGEGKSTKELSRSHKIIVSDHGLLTITGGKWTSYRKMAEDTIDKAIHLGMLESRKCVTRSFRIHGWREHPNLHDHRYVYGSDEEAIRLLEAQNPDLQARLSDKYDYRISEVVWAVRNEMARTVEDVLARRVRLLFLDAKEAIAVAPTVAGILAHELNKDEAWKEEQIKAFNQVAAKYVIDIPREPKP</sequence>
<dbReference type="Pfam" id="PF16901">
    <property type="entry name" value="DAO_C"/>
    <property type="match status" value="1"/>
</dbReference>
<dbReference type="Gene3D" id="1.10.8.870">
    <property type="entry name" value="Alpha-glycerophosphate oxidase, cap domain"/>
    <property type="match status" value="1"/>
</dbReference>
<dbReference type="Gene3D" id="3.50.50.60">
    <property type="entry name" value="FAD/NAD(P)-binding domain"/>
    <property type="match status" value="1"/>
</dbReference>
<name>H1HMY1_9BACT</name>
<dbReference type="RefSeq" id="WP_008565519.1">
    <property type="nucleotide sequence ID" value="NZ_JH594504.1"/>
</dbReference>
<protein>
    <recommendedName>
        <fullName evidence="11">Glycerol-3-phosphate dehydrogenase</fullName>
    </recommendedName>
</protein>